<dbReference type="Pfam" id="PF02627">
    <property type="entry name" value="CMD"/>
    <property type="match status" value="1"/>
</dbReference>
<feature type="signal peptide" evidence="1">
    <location>
        <begin position="1"/>
        <end position="26"/>
    </location>
</feature>
<dbReference type="SUPFAM" id="SSF69118">
    <property type="entry name" value="AhpD-like"/>
    <property type="match status" value="1"/>
</dbReference>
<evidence type="ECO:0000313" key="3">
    <source>
        <dbReference type="EMBL" id="XBQ23758.1"/>
    </source>
</evidence>
<dbReference type="GO" id="GO:0051920">
    <property type="term" value="F:peroxiredoxin activity"/>
    <property type="evidence" value="ECO:0007669"/>
    <property type="project" value="InterPro"/>
</dbReference>
<dbReference type="Gene3D" id="1.20.1290.10">
    <property type="entry name" value="AhpD-like"/>
    <property type="match status" value="1"/>
</dbReference>
<evidence type="ECO:0000256" key="1">
    <source>
        <dbReference type="SAM" id="SignalP"/>
    </source>
</evidence>
<organism evidence="3">
    <name type="scientific">Flagellimonas sp. MMG031</name>
    <dbReference type="NCBI Taxonomy" id="3158549"/>
    <lineage>
        <taxon>Bacteria</taxon>
        <taxon>Pseudomonadati</taxon>
        <taxon>Bacteroidota</taxon>
        <taxon>Flavobacteriia</taxon>
        <taxon>Flavobacteriales</taxon>
        <taxon>Flavobacteriaceae</taxon>
        <taxon>Flagellimonas</taxon>
    </lineage>
</organism>
<feature type="domain" description="Carboxymuconolactone decarboxylase-like" evidence="2">
    <location>
        <begin position="154"/>
        <end position="237"/>
    </location>
</feature>
<name>A0AAU7MZE5_9FLAO</name>
<dbReference type="PANTHER" id="PTHR33570:SF2">
    <property type="entry name" value="CARBOXYMUCONOLACTONE DECARBOXYLASE-LIKE DOMAIN-CONTAINING PROTEIN"/>
    <property type="match status" value="1"/>
</dbReference>
<accession>A0AAU7MZE5</accession>
<dbReference type="InterPro" id="IPR052512">
    <property type="entry name" value="4CMD/NDH-1_regulator"/>
</dbReference>
<reference evidence="3" key="1">
    <citation type="submission" date="2024-05" db="EMBL/GenBank/DDBJ databases">
        <title>Draft Genome Sequences of Flagellimonas sp. MMG031 and Marinobacter sp. MMG032 Isolated from the dinoflagellate Symbiodinium pilosum.</title>
        <authorList>
            <person name="Shikuma N.J."/>
            <person name="Farrell M.V."/>
        </authorList>
    </citation>
    <scope>NUCLEOTIDE SEQUENCE</scope>
    <source>
        <strain evidence="3">MMG031</strain>
    </source>
</reference>
<keyword evidence="1" id="KW-0732">Signal</keyword>
<dbReference type="KEGG" id="fld:ABNE31_02295"/>
<dbReference type="PANTHER" id="PTHR33570">
    <property type="entry name" value="4-CARBOXYMUCONOLACTONE DECARBOXYLASE FAMILY PROTEIN"/>
    <property type="match status" value="1"/>
</dbReference>
<evidence type="ECO:0000259" key="2">
    <source>
        <dbReference type="Pfam" id="PF02627"/>
    </source>
</evidence>
<feature type="chain" id="PRO_5043403276" evidence="1">
    <location>
        <begin position="27"/>
        <end position="245"/>
    </location>
</feature>
<sequence>MISKSHFKITTLLSLLVFTIGFHSNAQQIILSDEGLSDQEKSIVKIASHTAQGNLVQLMDVLNEGLNNDLTINETKEILVHLYAYAGFPRSIRGLQTLLKVLKERKSKGIEDDWGPEASSISDSETKYERGKTILEELVGRPLEEKTEYQKFSPEIDRFLKEHLFADVFERDVLSYKQRELVTISVIASLGALEPMLRSHYNLSLNVGWQPEQLESFTRIIETTAGKEKAESALSILGQILENRE</sequence>
<protein>
    <submittedName>
        <fullName evidence="3">Carboxymuconolactone decarboxylase family protein</fullName>
    </submittedName>
</protein>
<proteinExistence type="predicted"/>
<dbReference type="RefSeq" id="WP_349352219.1">
    <property type="nucleotide sequence ID" value="NZ_CP157804.1"/>
</dbReference>
<dbReference type="AlphaFoldDB" id="A0AAU7MZE5"/>
<dbReference type="InterPro" id="IPR003779">
    <property type="entry name" value="CMD-like"/>
</dbReference>
<gene>
    <name evidence="3" type="ORF">ABNE31_02295</name>
</gene>
<dbReference type="InterPro" id="IPR029032">
    <property type="entry name" value="AhpD-like"/>
</dbReference>
<dbReference type="EMBL" id="CP157804">
    <property type="protein sequence ID" value="XBQ23758.1"/>
    <property type="molecule type" value="Genomic_DNA"/>
</dbReference>